<evidence type="ECO:0000313" key="1">
    <source>
        <dbReference type="EMBL" id="PTL37012.1"/>
    </source>
</evidence>
<comment type="caution">
    <text evidence="1">The sequence shown here is derived from an EMBL/GenBank/DDBJ whole genome shotgun (WGS) entry which is preliminary data.</text>
</comment>
<proteinExistence type="predicted"/>
<dbReference type="Proteomes" id="UP000241436">
    <property type="component" value="Unassembled WGS sequence"/>
</dbReference>
<reference evidence="2" key="2">
    <citation type="journal article" date="2018" name="Environ. Microbiol.">
        <title>Bloom of a denitrifying methanotroph, 'Candidatus Methylomirabilis limnetica', in a deep stratified lake.</title>
        <authorList>
            <person name="Graf J.S."/>
            <person name="Mayr M.J."/>
            <person name="Marchant H.K."/>
            <person name="Tienken D."/>
            <person name="Hach P.F."/>
            <person name="Brand A."/>
            <person name="Schubert C.J."/>
            <person name="Kuypers M.M."/>
            <person name="Milucka J."/>
        </authorList>
    </citation>
    <scope>NUCLEOTIDE SEQUENCE [LARGE SCALE GENOMIC DNA]</scope>
    <source>
        <strain evidence="2">Zug</strain>
    </source>
</reference>
<dbReference type="EMBL" id="NVQC01000009">
    <property type="protein sequence ID" value="PTL37012.1"/>
    <property type="molecule type" value="Genomic_DNA"/>
</dbReference>
<dbReference type="AlphaFoldDB" id="A0A2T4U0W5"/>
<protein>
    <submittedName>
        <fullName evidence="1">Uncharacterized protein</fullName>
    </submittedName>
</protein>
<reference evidence="1 2" key="1">
    <citation type="submission" date="2017-09" db="EMBL/GenBank/DDBJ databases">
        <title>Bloom of a denitrifying methanotroph, Candidatus Methylomirabilis limnetica, in a deep stratified lake.</title>
        <authorList>
            <person name="Graf J.S."/>
            <person name="Marchant H.K."/>
            <person name="Tienken D."/>
            <person name="Hach P.F."/>
            <person name="Brand A."/>
            <person name="Schubert C.J."/>
            <person name="Kuypers M.M."/>
            <person name="Milucka J."/>
        </authorList>
    </citation>
    <scope>NUCLEOTIDE SEQUENCE [LARGE SCALE GENOMIC DNA]</scope>
    <source>
        <strain evidence="1 2">Zug</strain>
    </source>
</reference>
<gene>
    <name evidence="1" type="ORF">CLG94_01740</name>
</gene>
<sequence>MLHHAGLLFNAGLSRRVVVGFVPLVLLERSGGKRYRLSSAFSLSDAKGEPIIRWTDKYSTDDSTRSRRNNNLT</sequence>
<keyword evidence="2" id="KW-1185">Reference proteome</keyword>
<name>A0A2T4U0W5_9BACT</name>
<organism evidence="1 2">
    <name type="scientific">Candidatus Methylomirabilis limnetica</name>
    <dbReference type="NCBI Taxonomy" id="2033718"/>
    <lineage>
        <taxon>Bacteria</taxon>
        <taxon>Candidatus Methylomirabilota</taxon>
        <taxon>Candidatus Methylomirabilia</taxon>
        <taxon>Candidatus Methylomirabilales</taxon>
        <taxon>Candidatus Methylomirabilaceae</taxon>
        <taxon>Candidatus Methylomirabilis</taxon>
    </lineage>
</organism>
<accession>A0A2T4U0W5</accession>
<evidence type="ECO:0000313" key="2">
    <source>
        <dbReference type="Proteomes" id="UP000241436"/>
    </source>
</evidence>